<dbReference type="Proteomes" id="UP000237347">
    <property type="component" value="Unassembled WGS sequence"/>
</dbReference>
<keyword evidence="2" id="KW-1185">Reference proteome</keyword>
<feature type="non-terminal residue" evidence="1">
    <location>
        <position position="1"/>
    </location>
</feature>
<comment type="caution">
    <text evidence="1">The sequence shown here is derived from an EMBL/GenBank/DDBJ whole genome shotgun (WGS) entry which is preliminary data.</text>
</comment>
<organism evidence="1 2">
    <name type="scientific">Quercus suber</name>
    <name type="common">Cork oak</name>
    <dbReference type="NCBI Taxonomy" id="58331"/>
    <lineage>
        <taxon>Eukaryota</taxon>
        <taxon>Viridiplantae</taxon>
        <taxon>Streptophyta</taxon>
        <taxon>Embryophyta</taxon>
        <taxon>Tracheophyta</taxon>
        <taxon>Spermatophyta</taxon>
        <taxon>Magnoliopsida</taxon>
        <taxon>eudicotyledons</taxon>
        <taxon>Gunneridae</taxon>
        <taxon>Pentapetalae</taxon>
        <taxon>rosids</taxon>
        <taxon>fabids</taxon>
        <taxon>Fagales</taxon>
        <taxon>Fagaceae</taxon>
        <taxon>Quercus</taxon>
    </lineage>
</organism>
<evidence type="ECO:0000313" key="1">
    <source>
        <dbReference type="EMBL" id="KAK7829851.1"/>
    </source>
</evidence>
<gene>
    <name evidence="1" type="ORF">CFP56_028642</name>
</gene>
<protein>
    <submittedName>
        <fullName evidence="1">Uncharacterized protein</fullName>
    </submittedName>
</protein>
<proteinExistence type="predicted"/>
<accession>A0AAW0JUT9</accession>
<dbReference type="AlphaFoldDB" id="A0AAW0JUT9"/>
<name>A0AAW0JUT9_QUESU</name>
<dbReference type="EMBL" id="PKMF04000471">
    <property type="protein sequence ID" value="KAK7829851.1"/>
    <property type="molecule type" value="Genomic_DNA"/>
</dbReference>
<sequence length="50" mass="5822">AIKRTKRHFRPAHYLLKIQSCSLLCDTGVEKYDSGVFEASGHKWWALILF</sequence>
<reference evidence="1 2" key="1">
    <citation type="journal article" date="2018" name="Sci. Data">
        <title>The draft genome sequence of cork oak.</title>
        <authorList>
            <person name="Ramos A.M."/>
            <person name="Usie A."/>
            <person name="Barbosa P."/>
            <person name="Barros P.M."/>
            <person name="Capote T."/>
            <person name="Chaves I."/>
            <person name="Simoes F."/>
            <person name="Abreu I."/>
            <person name="Carrasquinho I."/>
            <person name="Faro C."/>
            <person name="Guimaraes J.B."/>
            <person name="Mendonca D."/>
            <person name="Nobrega F."/>
            <person name="Rodrigues L."/>
            <person name="Saibo N.J.M."/>
            <person name="Varela M.C."/>
            <person name="Egas C."/>
            <person name="Matos J."/>
            <person name="Miguel C.M."/>
            <person name="Oliveira M.M."/>
            <person name="Ricardo C.P."/>
            <person name="Goncalves S."/>
        </authorList>
    </citation>
    <scope>NUCLEOTIDE SEQUENCE [LARGE SCALE GENOMIC DNA]</scope>
    <source>
        <strain evidence="2">cv. HL8</strain>
    </source>
</reference>
<evidence type="ECO:0000313" key="2">
    <source>
        <dbReference type="Proteomes" id="UP000237347"/>
    </source>
</evidence>